<evidence type="ECO:0000313" key="2">
    <source>
        <dbReference type="Proteomes" id="UP000267027"/>
    </source>
</evidence>
<dbReference type="EMBL" id="UYYA01004035">
    <property type="protein sequence ID" value="VDM58988.1"/>
    <property type="molecule type" value="Genomic_DNA"/>
</dbReference>
<protein>
    <submittedName>
        <fullName evidence="3">40S ribosomal protein S19-binding protein 1</fullName>
    </submittedName>
</protein>
<reference evidence="1 2" key="2">
    <citation type="submission" date="2018-11" db="EMBL/GenBank/DDBJ databases">
        <authorList>
            <consortium name="Pathogen Informatics"/>
        </authorList>
    </citation>
    <scope>NUCLEOTIDE SEQUENCE [LARGE SCALE GENOMIC DNA]</scope>
    <source>
        <strain evidence="1 2">Costa Rica</strain>
    </source>
</reference>
<keyword evidence="2" id="KW-1185">Reference proteome</keyword>
<gene>
    <name evidence="1" type="ORF">ACOC_LOCUS7403</name>
</gene>
<reference evidence="3" key="1">
    <citation type="submission" date="2017-02" db="UniProtKB">
        <authorList>
            <consortium name="WormBaseParasite"/>
        </authorList>
    </citation>
    <scope>IDENTIFICATION</scope>
</reference>
<dbReference type="OrthoDB" id="5842693at2759"/>
<name>A0A0R3PQ38_ANGCS</name>
<sequence>MAVRILQFSSEDGLLEKVRRKRTKSEVQRDEVKRILAAASKGQVELPPDERFIVEEWGQPTISELSDKLAAQGFSLVEQVRAGRPADLMKRNLRYMHYMDKKRKLDAEKARKIVMEHLRKKDTKEIVRKERNKITCELIQVPLYKSRKLSVIFDDEDFAAVGKKKKKVKKAAEYL</sequence>
<evidence type="ECO:0000313" key="3">
    <source>
        <dbReference type="WBParaSite" id="ACOC_0000740201-mRNA-1"/>
    </source>
</evidence>
<dbReference type="OMA" id="YMVYETN"/>
<accession>A0A0R3PQ38</accession>
<dbReference type="WBParaSite" id="ACOC_0000740201-mRNA-1">
    <property type="protein sequence ID" value="ACOC_0000740201-mRNA-1"/>
    <property type="gene ID" value="ACOC_0000740201"/>
</dbReference>
<organism evidence="3">
    <name type="scientific">Angiostrongylus costaricensis</name>
    <name type="common">Nematode worm</name>
    <dbReference type="NCBI Taxonomy" id="334426"/>
    <lineage>
        <taxon>Eukaryota</taxon>
        <taxon>Metazoa</taxon>
        <taxon>Ecdysozoa</taxon>
        <taxon>Nematoda</taxon>
        <taxon>Chromadorea</taxon>
        <taxon>Rhabditida</taxon>
        <taxon>Rhabditina</taxon>
        <taxon>Rhabditomorpha</taxon>
        <taxon>Strongyloidea</taxon>
        <taxon>Metastrongylidae</taxon>
        <taxon>Angiostrongylus</taxon>
    </lineage>
</organism>
<evidence type="ECO:0000313" key="1">
    <source>
        <dbReference type="EMBL" id="VDM58988.1"/>
    </source>
</evidence>
<proteinExistence type="predicted"/>
<dbReference type="AlphaFoldDB" id="A0A0R3PQ38"/>
<dbReference type="Proteomes" id="UP000267027">
    <property type="component" value="Unassembled WGS sequence"/>
</dbReference>